<dbReference type="EMBL" id="CP036261">
    <property type="protein sequence ID" value="QDS88281.1"/>
    <property type="molecule type" value="Genomic_DNA"/>
</dbReference>
<keyword evidence="2" id="KW-1185">Reference proteome</keyword>
<proteinExistence type="predicted"/>
<accession>A0A517M086</accession>
<dbReference type="OrthoDB" id="267234at2"/>
<dbReference type="Proteomes" id="UP000319557">
    <property type="component" value="Chromosome"/>
</dbReference>
<organism evidence="1 2">
    <name type="scientific">Rosistilla ulvae</name>
    <dbReference type="NCBI Taxonomy" id="1930277"/>
    <lineage>
        <taxon>Bacteria</taxon>
        <taxon>Pseudomonadati</taxon>
        <taxon>Planctomycetota</taxon>
        <taxon>Planctomycetia</taxon>
        <taxon>Pirellulales</taxon>
        <taxon>Pirellulaceae</taxon>
        <taxon>Rosistilla</taxon>
    </lineage>
</organism>
<reference evidence="1 2" key="1">
    <citation type="submission" date="2019-02" db="EMBL/GenBank/DDBJ databases">
        <title>Deep-cultivation of Planctomycetes and their phenomic and genomic characterization uncovers novel biology.</title>
        <authorList>
            <person name="Wiegand S."/>
            <person name="Jogler M."/>
            <person name="Boedeker C."/>
            <person name="Pinto D."/>
            <person name="Vollmers J."/>
            <person name="Rivas-Marin E."/>
            <person name="Kohn T."/>
            <person name="Peeters S.H."/>
            <person name="Heuer A."/>
            <person name="Rast P."/>
            <person name="Oberbeckmann S."/>
            <person name="Bunk B."/>
            <person name="Jeske O."/>
            <person name="Meyerdierks A."/>
            <person name="Storesund J.E."/>
            <person name="Kallscheuer N."/>
            <person name="Luecker S."/>
            <person name="Lage O.M."/>
            <person name="Pohl T."/>
            <person name="Merkel B.J."/>
            <person name="Hornburger P."/>
            <person name="Mueller R.-W."/>
            <person name="Bruemmer F."/>
            <person name="Labrenz M."/>
            <person name="Spormann A.M."/>
            <person name="Op den Camp H."/>
            <person name="Overmann J."/>
            <person name="Amann R."/>
            <person name="Jetten M.S.M."/>
            <person name="Mascher T."/>
            <person name="Medema M.H."/>
            <person name="Devos D.P."/>
            <person name="Kaster A.-K."/>
            <person name="Ovreas L."/>
            <person name="Rohde M."/>
            <person name="Galperin M.Y."/>
            <person name="Jogler C."/>
        </authorList>
    </citation>
    <scope>NUCLEOTIDE SEQUENCE [LARGE SCALE GENOMIC DNA]</scope>
    <source>
        <strain evidence="1 2">EC9</strain>
    </source>
</reference>
<dbReference type="AlphaFoldDB" id="A0A517M086"/>
<name>A0A517M086_9BACT</name>
<evidence type="ECO:0000313" key="1">
    <source>
        <dbReference type="EMBL" id="QDS88281.1"/>
    </source>
</evidence>
<gene>
    <name evidence="1" type="ORF">EC9_24710</name>
</gene>
<sequence>MSSDVKSVDALRNLHAALLQLSDHCDDHVTQLRQLAHRFHDQITVQRRQYWQSQLQLAERRLQMAHEAMARAKISQDAADGTRNTEAEIMLARSKKRVGYCLDKLNVCKRIAAEVDRVVDRFIGELGAMSELSESGLPQSANRLAVWIDALDLYTDNSGSPPPGP</sequence>
<dbReference type="KEGG" id="ruv:EC9_24710"/>
<evidence type="ECO:0000313" key="2">
    <source>
        <dbReference type="Proteomes" id="UP000319557"/>
    </source>
</evidence>
<dbReference type="RefSeq" id="WP_145345404.1">
    <property type="nucleotide sequence ID" value="NZ_CP036261.1"/>
</dbReference>
<protein>
    <submittedName>
        <fullName evidence="1">Uncharacterized protein</fullName>
    </submittedName>
</protein>